<dbReference type="PROSITE" id="PS51782">
    <property type="entry name" value="LYSM"/>
    <property type="match status" value="1"/>
</dbReference>
<proteinExistence type="predicted"/>
<accession>C2XRL4</accession>
<dbReference type="PANTHER" id="PTHR21666:SF290">
    <property type="entry name" value="PEPTIDASE M23 DOMAIN PROTEIN"/>
    <property type="match status" value="1"/>
</dbReference>
<dbReference type="CDD" id="cd00118">
    <property type="entry name" value="LysM"/>
    <property type="match status" value="1"/>
</dbReference>
<reference evidence="3" key="1">
    <citation type="journal article" date="2012" name="Genome Res.">
        <title>Genomic characterization of the Bacillus cereus sensu lato species: Backdrop to the evolution of Bacillus anthracis.</title>
        <authorList>
            <person name="Zwick M.E."/>
            <person name="Joseph S.J."/>
            <person name="Didelot X."/>
            <person name="Chen P.E."/>
            <person name="Bishop-Lilly K.A."/>
            <person name="Stewart A.C."/>
            <person name="Willner K."/>
            <person name="Nolan N."/>
            <person name="Lentz S."/>
            <person name="Thomason M.K."/>
            <person name="Sozhamannan S."/>
            <person name="Mateczun A.J."/>
            <person name="Du L."/>
            <person name="Read T.D."/>
        </authorList>
    </citation>
    <scope>NUCLEOTIDE SEQUENCE [LARGE SCALE GENOMIC DNA]</scope>
    <source>
        <strain evidence="3">AH603</strain>
    </source>
</reference>
<dbReference type="SUPFAM" id="SSF54106">
    <property type="entry name" value="LysM domain"/>
    <property type="match status" value="1"/>
</dbReference>
<sequence length="206" mass="23213">MYMKALKCGVVILSILFLSQLHVYAEENQWIWPVDGQLSDYFGTRHGKHYGIDIAAPIGTPVAAIQNGKVTKSYFSSSYGNVVFIKHGEYEAVYAHLNKRYVVQGDNISKGELIGEVGNTGESRGAHLHLEVHQGRWTMEKRNAMNPLLVLNEQKNQVVSSSLYVVQKGDTLVGIGRKFSMTVEEIKVRNGLRQEQIYPNQQLYVK</sequence>
<dbReference type="GO" id="GO:0004222">
    <property type="term" value="F:metalloendopeptidase activity"/>
    <property type="evidence" value="ECO:0007669"/>
    <property type="project" value="TreeGrafter"/>
</dbReference>
<dbReference type="Gene3D" id="2.70.70.10">
    <property type="entry name" value="Glucose Permease (Domain IIA)"/>
    <property type="match status" value="1"/>
</dbReference>
<feature type="chain" id="PRO_5002921342" evidence="1">
    <location>
        <begin position="26"/>
        <end position="206"/>
    </location>
</feature>
<dbReference type="InterPro" id="IPR036779">
    <property type="entry name" value="LysM_dom_sf"/>
</dbReference>
<comment type="caution">
    <text evidence="3">The sequence shown here is derived from an EMBL/GenBank/DDBJ whole genome shotgun (WGS) entry which is preliminary data.</text>
</comment>
<dbReference type="InterPro" id="IPR016047">
    <property type="entry name" value="M23ase_b-sheet_dom"/>
</dbReference>
<dbReference type="FunFam" id="2.70.70.10:FF:000012">
    <property type="entry name" value="Peptidase, M23/M37 family"/>
    <property type="match status" value="1"/>
</dbReference>
<keyword evidence="1" id="KW-0732">Signal</keyword>
<dbReference type="InterPro" id="IPR011055">
    <property type="entry name" value="Dup_hybrid_motif"/>
</dbReference>
<name>C2XRL4_BACMY</name>
<dbReference type="AlphaFoldDB" id="C2XRL4"/>
<evidence type="ECO:0000256" key="1">
    <source>
        <dbReference type="SAM" id="SignalP"/>
    </source>
</evidence>
<evidence type="ECO:0000313" key="3">
    <source>
        <dbReference type="EMBL" id="EEL71661.1"/>
    </source>
</evidence>
<dbReference type="SMART" id="SM00257">
    <property type="entry name" value="LysM"/>
    <property type="match status" value="1"/>
</dbReference>
<dbReference type="Gene3D" id="3.10.350.10">
    <property type="entry name" value="LysM domain"/>
    <property type="match status" value="1"/>
</dbReference>
<dbReference type="SUPFAM" id="SSF51261">
    <property type="entry name" value="Duplicated hybrid motif"/>
    <property type="match status" value="1"/>
</dbReference>
<feature type="domain" description="LysM" evidence="2">
    <location>
        <begin position="162"/>
        <end position="205"/>
    </location>
</feature>
<dbReference type="Proteomes" id="UP000001753">
    <property type="component" value="Chromosome"/>
</dbReference>
<dbReference type="InterPro" id="IPR018392">
    <property type="entry name" value="LysM"/>
</dbReference>
<dbReference type="Pfam" id="PF01551">
    <property type="entry name" value="Peptidase_M23"/>
    <property type="match status" value="1"/>
</dbReference>
<organism evidence="3">
    <name type="scientific">Bacillus mycoides</name>
    <dbReference type="NCBI Taxonomy" id="1405"/>
    <lineage>
        <taxon>Bacteria</taxon>
        <taxon>Bacillati</taxon>
        <taxon>Bacillota</taxon>
        <taxon>Bacilli</taxon>
        <taxon>Bacillales</taxon>
        <taxon>Bacillaceae</taxon>
        <taxon>Bacillus</taxon>
        <taxon>Bacillus cereus group</taxon>
    </lineage>
</organism>
<gene>
    <name evidence="3" type="ORF">bcere0026_13280</name>
</gene>
<dbReference type="EMBL" id="ACMP01000050">
    <property type="protein sequence ID" value="EEL71661.1"/>
    <property type="molecule type" value="Genomic_DNA"/>
</dbReference>
<dbReference type="Pfam" id="PF01476">
    <property type="entry name" value="LysM"/>
    <property type="match status" value="1"/>
</dbReference>
<feature type="signal peptide" evidence="1">
    <location>
        <begin position="1"/>
        <end position="25"/>
    </location>
</feature>
<protein>
    <submittedName>
        <fullName evidence="3">Cell wall endopeptidase, family M23/M37</fullName>
    </submittedName>
</protein>
<dbReference type="CDD" id="cd12797">
    <property type="entry name" value="M23_peptidase"/>
    <property type="match status" value="1"/>
</dbReference>
<dbReference type="InterPro" id="IPR050570">
    <property type="entry name" value="Cell_wall_metabolism_enzyme"/>
</dbReference>
<dbReference type="HOGENOM" id="CLU_074519_0_0_9"/>
<dbReference type="PANTHER" id="PTHR21666">
    <property type="entry name" value="PEPTIDASE-RELATED"/>
    <property type="match status" value="1"/>
</dbReference>
<evidence type="ECO:0000259" key="2">
    <source>
        <dbReference type="PROSITE" id="PS51782"/>
    </source>
</evidence>